<dbReference type="Proteomes" id="UP001215151">
    <property type="component" value="Unassembled WGS sequence"/>
</dbReference>
<organism evidence="4 5">
    <name type="scientific">Trametes cubensis</name>
    <dbReference type="NCBI Taxonomy" id="1111947"/>
    <lineage>
        <taxon>Eukaryota</taxon>
        <taxon>Fungi</taxon>
        <taxon>Dikarya</taxon>
        <taxon>Basidiomycota</taxon>
        <taxon>Agaricomycotina</taxon>
        <taxon>Agaricomycetes</taxon>
        <taxon>Polyporales</taxon>
        <taxon>Polyporaceae</taxon>
        <taxon>Trametes</taxon>
    </lineage>
</organism>
<dbReference type="PANTHER" id="PTHR43272:SF33">
    <property type="entry name" value="AMP-BINDING DOMAIN-CONTAINING PROTEIN-RELATED"/>
    <property type="match status" value="1"/>
</dbReference>
<evidence type="ECO:0000313" key="5">
    <source>
        <dbReference type="Proteomes" id="UP001215151"/>
    </source>
</evidence>
<dbReference type="PROSITE" id="PS00455">
    <property type="entry name" value="AMP_BINDING"/>
    <property type="match status" value="1"/>
</dbReference>
<keyword evidence="5" id="KW-1185">Reference proteome</keyword>
<dbReference type="Pfam" id="PF00501">
    <property type="entry name" value="AMP-binding"/>
    <property type="match status" value="1"/>
</dbReference>
<sequence>MSQHRKINDYPIPLPPGADYQKQTVVIPGTERHGQTAQFDLVTLDTPGVFTNLLEVYDEGYRRSKNRPFLGHRPVLSKKPLQYANYHVWQSWSEVDARRRALGSAVYKMFQAGELGGGDLDTVGIWSKNCPNWLIVDLAMQAYGRVVVPLYDTLGADSVEYVVNHAELTIVFAAPDHIPFLLTIAPKLRTLKVIVSLESLENDQKRVLSAWAKTVGVAFKDITEIEEFGCNNMRDVVPATSDTLATICYTSGTSGVPKGTSAQDSLMEYDY</sequence>
<keyword evidence="2" id="KW-0067">ATP-binding</keyword>
<dbReference type="PANTHER" id="PTHR43272">
    <property type="entry name" value="LONG-CHAIN-FATTY-ACID--COA LIGASE"/>
    <property type="match status" value="1"/>
</dbReference>
<dbReference type="GO" id="GO:0005524">
    <property type="term" value="F:ATP binding"/>
    <property type="evidence" value="ECO:0007669"/>
    <property type="project" value="UniProtKB-KW"/>
</dbReference>
<accession>A0AAD7TFT5</accession>
<dbReference type="GO" id="GO:0004467">
    <property type="term" value="F:long-chain fatty acid-CoA ligase activity"/>
    <property type="evidence" value="ECO:0007669"/>
    <property type="project" value="TreeGrafter"/>
</dbReference>
<dbReference type="GO" id="GO:0016020">
    <property type="term" value="C:membrane"/>
    <property type="evidence" value="ECO:0007669"/>
    <property type="project" value="TreeGrafter"/>
</dbReference>
<evidence type="ECO:0000256" key="2">
    <source>
        <dbReference type="ARBA" id="ARBA00022840"/>
    </source>
</evidence>
<dbReference type="AlphaFoldDB" id="A0AAD7TFT5"/>
<evidence type="ECO:0000256" key="1">
    <source>
        <dbReference type="ARBA" id="ARBA00022741"/>
    </source>
</evidence>
<feature type="domain" description="AMP-dependent synthetase/ligase" evidence="3">
    <location>
        <begin position="86"/>
        <end position="259"/>
    </location>
</feature>
<dbReference type="Gene3D" id="3.40.50.12780">
    <property type="entry name" value="N-terminal domain of ligase-like"/>
    <property type="match status" value="1"/>
</dbReference>
<dbReference type="InterPro" id="IPR000873">
    <property type="entry name" value="AMP-dep_synth/lig_dom"/>
</dbReference>
<keyword evidence="1" id="KW-0547">Nucleotide-binding</keyword>
<name>A0AAD7TFT5_9APHY</name>
<gene>
    <name evidence="4" type="ORF">ONZ51_g12540</name>
</gene>
<dbReference type="GO" id="GO:0005783">
    <property type="term" value="C:endoplasmic reticulum"/>
    <property type="evidence" value="ECO:0007669"/>
    <property type="project" value="TreeGrafter"/>
</dbReference>
<dbReference type="InterPro" id="IPR020845">
    <property type="entry name" value="AMP-binding_CS"/>
</dbReference>
<dbReference type="EMBL" id="JAPEVG010000795">
    <property type="protein sequence ID" value="KAJ8455279.1"/>
    <property type="molecule type" value="Genomic_DNA"/>
</dbReference>
<protein>
    <recommendedName>
        <fullName evidence="3">AMP-dependent synthetase/ligase domain-containing protein</fullName>
    </recommendedName>
</protein>
<dbReference type="SUPFAM" id="SSF56801">
    <property type="entry name" value="Acetyl-CoA synthetase-like"/>
    <property type="match status" value="1"/>
</dbReference>
<comment type="caution">
    <text evidence="4">The sequence shown here is derived from an EMBL/GenBank/DDBJ whole genome shotgun (WGS) entry which is preliminary data.</text>
</comment>
<reference evidence="4" key="1">
    <citation type="submission" date="2022-11" db="EMBL/GenBank/DDBJ databases">
        <title>Genome Sequence of Cubamyces cubensis.</title>
        <authorList>
            <person name="Buettner E."/>
        </authorList>
    </citation>
    <scope>NUCLEOTIDE SEQUENCE</scope>
    <source>
        <strain evidence="4">MPL-01</strain>
    </source>
</reference>
<dbReference type="InterPro" id="IPR042099">
    <property type="entry name" value="ANL_N_sf"/>
</dbReference>
<proteinExistence type="predicted"/>
<evidence type="ECO:0000259" key="3">
    <source>
        <dbReference type="Pfam" id="PF00501"/>
    </source>
</evidence>
<evidence type="ECO:0000313" key="4">
    <source>
        <dbReference type="EMBL" id="KAJ8455279.1"/>
    </source>
</evidence>